<evidence type="ECO:0000256" key="2">
    <source>
        <dbReference type="SAM" id="Phobius"/>
    </source>
</evidence>
<protein>
    <submittedName>
        <fullName evidence="3">Uncharacterized protein</fullName>
    </submittedName>
</protein>
<reference evidence="3" key="1">
    <citation type="submission" date="2023-03" db="EMBL/GenBank/DDBJ databases">
        <title>Massive genome expansion in bonnet fungi (Mycena s.s.) driven by repeated elements and novel gene families across ecological guilds.</title>
        <authorList>
            <consortium name="Lawrence Berkeley National Laboratory"/>
            <person name="Harder C.B."/>
            <person name="Miyauchi S."/>
            <person name="Viragh M."/>
            <person name="Kuo A."/>
            <person name="Thoen E."/>
            <person name="Andreopoulos B."/>
            <person name="Lu D."/>
            <person name="Skrede I."/>
            <person name="Drula E."/>
            <person name="Henrissat B."/>
            <person name="Morin E."/>
            <person name="Kohler A."/>
            <person name="Barry K."/>
            <person name="LaButti K."/>
            <person name="Morin E."/>
            <person name="Salamov A."/>
            <person name="Lipzen A."/>
            <person name="Mereny Z."/>
            <person name="Hegedus B."/>
            <person name="Baldrian P."/>
            <person name="Stursova M."/>
            <person name="Weitz H."/>
            <person name="Taylor A."/>
            <person name="Grigoriev I.V."/>
            <person name="Nagy L.G."/>
            <person name="Martin F."/>
            <person name="Kauserud H."/>
        </authorList>
    </citation>
    <scope>NUCLEOTIDE SEQUENCE</scope>
    <source>
        <strain evidence="3">CBHHK182m</strain>
    </source>
</reference>
<gene>
    <name evidence="3" type="ORF">B0H16DRAFT_89415</name>
</gene>
<feature type="compositionally biased region" description="Basic and acidic residues" evidence="1">
    <location>
        <begin position="315"/>
        <end position="329"/>
    </location>
</feature>
<proteinExistence type="predicted"/>
<keyword evidence="2" id="KW-1133">Transmembrane helix</keyword>
<organism evidence="3 4">
    <name type="scientific">Mycena metata</name>
    <dbReference type="NCBI Taxonomy" id="1033252"/>
    <lineage>
        <taxon>Eukaryota</taxon>
        <taxon>Fungi</taxon>
        <taxon>Dikarya</taxon>
        <taxon>Basidiomycota</taxon>
        <taxon>Agaricomycotina</taxon>
        <taxon>Agaricomycetes</taxon>
        <taxon>Agaricomycetidae</taxon>
        <taxon>Agaricales</taxon>
        <taxon>Marasmiineae</taxon>
        <taxon>Mycenaceae</taxon>
        <taxon>Mycena</taxon>
    </lineage>
</organism>
<dbReference type="Proteomes" id="UP001215598">
    <property type="component" value="Unassembled WGS sequence"/>
</dbReference>
<accession>A0AAD7N0E4</accession>
<evidence type="ECO:0000313" key="3">
    <source>
        <dbReference type="EMBL" id="KAJ7738722.1"/>
    </source>
</evidence>
<keyword evidence="2" id="KW-0472">Membrane</keyword>
<feature type="transmembrane region" description="Helical" evidence="2">
    <location>
        <begin position="160"/>
        <end position="183"/>
    </location>
</feature>
<dbReference type="EMBL" id="JARKIB010000110">
    <property type="protein sequence ID" value="KAJ7738722.1"/>
    <property type="molecule type" value="Genomic_DNA"/>
</dbReference>
<feature type="transmembrane region" description="Helical" evidence="2">
    <location>
        <begin position="122"/>
        <end position="148"/>
    </location>
</feature>
<comment type="caution">
    <text evidence="3">The sequence shown here is derived from an EMBL/GenBank/DDBJ whole genome shotgun (WGS) entry which is preliminary data.</text>
</comment>
<keyword evidence="2" id="KW-0812">Transmembrane</keyword>
<dbReference type="AlphaFoldDB" id="A0AAD7N0E4"/>
<feature type="region of interest" description="Disordered" evidence="1">
    <location>
        <begin position="264"/>
        <end position="333"/>
    </location>
</feature>
<name>A0AAD7N0E4_9AGAR</name>
<sequence>MSETKTIDYLKDWNAPTFNGYANEDVQLWICNIRYGLKQRRVARRDWAAVAQRFLGEELQEVMKTTREGIEKLEPEGWTWDRFTTTLILIHERVKKDAAENDPESVGATLCRLRRDHPVKTAAAGIGLIALGGVAVGPAVVVGTLHLLGLTVSGVLGGSIAVAAGPIQVLSAGAMALGAYIGIGDYGNDSSGATKQLNPKPLDSSYLVDSIQKELNSSRIAESKEGDSSVAHLKQAADSNVVASREADSFVDADSKEMVTAAESGSKEVESLSSSSVVDADIVPDHDDDANSEQAESVKSIVVEASDETSTVDSGDEHYSSAVEWKEGDSSAGVELKGADGSLIADLKQSSGFNEEKDGLGALA</sequence>
<evidence type="ECO:0000313" key="4">
    <source>
        <dbReference type="Proteomes" id="UP001215598"/>
    </source>
</evidence>
<evidence type="ECO:0000256" key="1">
    <source>
        <dbReference type="SAM" id="MobiDB-lite"/>
    </source>
</evidence>
<keyword evidence="4" id="KW-1185">Reference proteome</keyword>
<feature type="compositionally biased region" description="Low complexity" evidence="1">
    <location>
        <begin position="271"/>
        <end position="281"/>
    </location>
</feature>